<dbReference type="InterPro" id="IPR022783">
    <property type="entry name" value="GCFC_dom"/>
</dbReference>
<keyword evidence="3" id="KW-0507">mRNA processing</keyword>
<dbReference type="InterPro" id="IPR022159">
    <property type="entry name" value="STIP/TFIP11_N"/>
</dbReference>
<dbReference type="SMART" id="SM00443">
    <property type="entry name" value="G_patch"/>
    <property type="match status" value="1"/>
</dbReference>
<dbReference type="GO" id="GO:0003676">
    <property type="term" value="F:nucleic acid binding"/>
    <property type="evidence" value="ECO:0007669"/>
    <property type="project" value="InterPro"/>
</dbReference>
<reference evidence="9 10" key="1">
    <citation type="submission" date="2015-09" db="EMBL/GenBank/DDBJ databases">
        <title>Draft genome of a European isolate of the apple canker pathogen Neonectria ditissima.</title>
        <authorList>
            <person name="Gomez-Cortecero A."/>
            <person name="Harrison R.J."/>
            <person name="Armitage A.D."/>
        </authorList>
    </citation>
    <scope>NUCLEOTIDE SEQUENCE [LARGE SCALE GENOMIC DNA]</scope>
    <source>
        <strain evidence="9 10">R09/05</strain>
    </source>
</reference>
<evidence type="ECO:0000256" key="2">
    <source>
        <dbReference type="ARBA" id="ARBA00010900"/>
    </source>
</evidence>
<feature type="compositionally biased region" description="Polar residues" evidence="7">
    <location>
        <begin position="224"/>
        <end position="233"/>
    </location>
</feature>
<evidence type="ECO:0000259" key="8">
    <source>
        <dbReference type="PROSITE" id="PS50174"/>
    </source>
</evidence>
<dbReference type="PANTHER" id="PTHR23329">
    <property type="entry name" value="TUFTELIN-INTERACTING PROTEIN 11-RELATED"/>
    <property type="match status" value="1"/>
</dbReference>
<dbReference type="Pfam" id="PF07842">
    <property type="entry name" value="GCFC"/>
    <property type="match status" value="1"/>
</dbReference>
<dbReference type="Pfam" id="PF01585">
    <property type="entry name" value="G-patch"/>
    <property type="match status" value="1"/>
</dbReference>
<dbReference type="AlphaFoldDB" id="A0A0P7AZE3"/>
<evidence type="ECO:0000256" key="1">
    <source>
        <dbReference type="ARBA" id="ARBA00004123"/>
    </source>
</evidence>
<organism evidence="9 10">
    <name type="scientific">Neonectria ditissima</name>
    <dbReference type="NCBI Taxonomy" id="78410"/>
    <lineage>
        <taxon>Eukaryota</taxon>
        <taxon>Fungi</taxon>
        <taxon>Dikarya</taxon>
        <taxon>Ascomycota</taxon>
        <taxon>Pezizomycotina</taxon>
        <taxon>Sordariomycetes</taxon>
        <taxon>Hypocreomycetidae</taxon>
        <taxon>Hypocreales</taxon>
        <taxon>Nectriaceae</taxon>
        <taxon>Neonectria</taxon>
    </lineage>
</organism>
<dbReference type="Pfam" id="PF12457">
    <property type="entry name" value="TIP_N"/>
    <property type="match status" value="1"/>
</dbReference>
<sequence>MNGSSRPSFDPSRLTKATAADYSSSASESEDDFRTPGLDADNDFGDANPRKRRRLGGNNKEKAALGIFGSDSEDEGPARKWKRKTLRSKGMSFVATGAGDREDSDAEEQDQADADADSEDARPVLGTKTIHQDEEEDDDDDIDEDEGGVGLGFGPAGLGFGGVAPKMGRFEHSQDPHQGASSDAPSLPAFRSKFNGTNPLGMGFVPSSSRQPGLKEPRDDGSPTPRNKPQPSAFSAKGKVNAKSFGARMMAKMGYQEGQGLGKEGQGRNVIIEANLRPQGAGLGAVKEKSQQERQEEMRQAELRGEVVVDSDEEEKKRRRKKAKGKTIGSAFDSATSTPRRQKTKYLTAEELKAAAPGLHIPDAFAPILDMTGPGSKMLTSTSGIMTPTTGTATPESIEVIEAKKLVKRAQADLLAFSDEWKSLEERKTWIDLELKEKEQEMDDLRSDLERLQVFSDLVTEELATADWDQLIRCLQKAHELGVAQAEVADIAVAAVHPFLRLADWDPLTQPTRFASDLKGIAGLLMWADGKHNSVGKWHSSEVSTNDVYRSHHKSTTAYESMMYKNWLPKALAAVRSWDVFEPTPMLSILEAWDELLPPFVRAQFINNITRKLETAVSDWNPKKRRQSHHLPHIWLFPWLQYLPSYHLDPKGTGLVADVKRKFRQLIDSWEFERGLFPGLTQWEKVLGSQWRSLVMSHVLPSMGKYMRTNFRVDPADQEPYLPVLTGILRWTPMLGTRKVAEVLVQHMFPMWHEKLEEWLALDDADLSEVAEWYGWWRLVLPLDVAQTRGVRGEFDKGLSVMGNAVAGA</sequence>
<feature type="compositionally biased region" description="Acidic residues" evidence="7">
    <location>
        <begin position="133"/>
        <end position="147"/>
    </location>
</feature>
<name>A0A0P7AZE3_9HYPO</name>
<comment type="subcellular location">
    <subcellularLocation>
        <location evidence="1">Nucleus</location>
    </subcellularLocation>
</comment>
<dbReference type="PANTHER" id="PTHR23329:SF1">
    <property type="entry name" value="TUFTELIN-INTERACTING PROTEIN 11"/>
    <property type="match status" value="1"/>
</dbReference>
<feature type="region of interest" description="Disordered" evidence="7">
    <location>
        <begin position="282"/>
        <end position="341"/>
    </location>
</feature>
<dbReference type="STRING" id="78410.A0A0P7AZE3"/>
<dbReference type="OrthoDB" id="4822at2759"/>
<keyword evidence="5" id="KW-0508">mRNA splicing</keyword>
<accession>A0A0P7AZE3</accession>
<dbReference type="GO" id="GO:0000390">
    <property type="term" value="P:spliceosomal complex disassembly"/>
    <property type="evidence" value="ECO:0007669"/>
    <property type="project" value="InterPro"/>
</dbReference>
<feature type="compositionally biased region" description="Acidic residues" evidence="7">
    <location>
        <begin position="102"/>
        <end position="118"/>
    </location>
</feature>
<dbReference type="PROSITE" id="PS50174">
    <property type="entry name" value="G_PATCH"/>
    <property type="match status" value="1"/>
</dbReference>
<comment type="similarity">
    <text evidence="2">Belongs to the TFP11/STIP family.</text>
</comment>
<keyword evidence="10" id="KW-1185">Reference proteome</keyword>
<evidence type="ECO:0000256" key="4">
    <source>
        <dbReference type="ARBA" id="ARBA00022728"/>
    </source>
</evidence>
<evidence type="ECO:0000313" key="9">
    <source>
        <dbReference type="EMBL" id="KPM34285.1"/>
    </source>
</evidence>
<feature type="compositionally biased region" description="Gly residues" evidence="7">
    <location>
        <begin position="148"/>
        <end position="162"/>
    </location>
</feature>
<keyword evidence="4" id="KW-0747">Spliceosome</keyword>
<comment type="caution">
    <text evidence="9">The sequence shown here is derived from an EMBL/GenBank/DDBJ whole genome shotgun (WGS) entry which is preliminary data.</text>
</comment>
<proteinExistence type="inferred from homology"/>
<evidence type="ECO:0000256" key="6">
    <source>
        <dbReference type="ARBA" id="ARBA00023242"/>
    </source>
</evidence>
<dbReference type="Proteomes" id="UP000050424">
    <property type="component" value="Unassembled WGS sequence"/>
</dbReference>
<gene>
    <name evidence="9" type="ORF">AK830_g12286</name>
</gene>
<evidence type="ECO:0000256" key="3">
    <source>
        <dbReference type="ARBA" id="ARBA00022664"/>
    </source>
</evidence>
<feature type="domain" description="G-patch" evidence="8">
    <location>
        <begin position="242"/>
        <end position="288"/>
    </location>
</feature>
<evidence type="ECO:0000313" key="10">
    <source>
        <dbReference type="Proteomes" id="UP000050424"/>
    </source>
</evidence>
<dbReference type="InterPro" id="IPR045211">
    <property type="entry name" value="TFP11/STIP/Ntr1"/>
</dbReference>
<dbReference type="InterPro" id="IPR000467">
    <property type="entry name" value="G_patch_dom"/>
</dbReference>
<feature type="region of interest" description="Disordered" evidence="7">
    <location>
        <begin position="1"/>
        <end position="241"/>
    </location>
</feature>
<dbReference type="EMBL" id="LKCW01000364">
    <property type="protein sequence ID" value="KPM34285.1"/>
    <property type="molecule type" value="Genomic_DNA"/>
</dbReference>
<evidence type="ECO:0000256" key="5">
    <source>
        <dbReference type="ARBA" id="ARBA00023187"/>
    </source>
</evidence>
<keyword evidence="6" id="KW-0539">Nucleus</keyword>
<dbReference type="GO" id="GO:0071008">
    <property type="term" value="C:U2-type post-mRNA release spliceosomal complex"/>
    <property type="evidence" value="ECO:0007669"/>
    <property type="project" value="TreeGrafter"/>
</dbReference>
<protein>
    <recommendedName>
        <fullName evidence="8">G-patch domain-containing protein</fullName>
    </recommendedName>
</protein>
<evidence type="ECO:0000256" key="7">
    <source>
        <dbReference type="SAM" id="MobiDB-lite"/>
    </source>
</evidence>
<feature type="compositionally biased region" description="Basic and acidic residues" evidence="7">
    <location>
        <begin position="286"/>
        <end position="307"/>
    </location>
</feature>